<proteinExistence type="inferred from homology"/>
<dbReference type="SUPFAM" id="SSF103190">
    <property type="entry name" value="Sensory domain-like"/>
    <property type="match status" value="1"/>
</dbReference>
<dbReference type="SMART" id="SM00283">
    <property type="entry name" value="MA"/>
    <property type="match status" value="1"/>
</dbReference>
<evidence type="ECO:0000256" key="3">
    <source>
        <dbReference type="ARBA" id="ARBA00022500"/>
    </source>
</evidence>
<evidence type="ECO:0000256" key="9">
    <source>
        <dbReference type="PROSITE-ProRule" id="PRU00284"/>
    </source>
</evidence>
<name>A0A3N1XYY3_9FIRM</name>
<dbReference type="CDD" id="cd12912">
    <property type="entry name" value="PDC2_MCP_like"/>
    <property type="match status" value="1"/>
</dbReference>
<dbReference type="Gene3D" id="3.30.450.20">
    <property type="entry name" value="PAS domain"/>
    <property type="match status" value="1"/>
</dbReference>
<feature type="domain" description="Methyl-accepting transducer" evidence="11">
    <location>
        <begin position="381"/>
        <end position="638"/>
    </location>
</feature>
<dbReference type="Gene3D" id="1.10.287.950">
    <property type="entry name" value="Methyl-accepting chemotaxis protein"/>
    <property type="match status" value="1"/>
</dbReference>
<comment type="caution">
    <text evidence="13">The sequence shown here is derived from an EMBL/GenBank/DDBJ whole genome shotgun (WGS) entry which is preliminary data.</text>
</comment>
<dbReference type="PROSITE" id="PS50885">
    <property type="entry name" value="HAMP"/>
    <property type="match status" value="1"/>
</dbReference>
<dbReference type="PANTHER" id="PTHR32089:SF112">
    <property type="entry name" value="LYSOZYME-LIKE PROTEIN-RELATED"/>
    <property type="match status" value="1"/>
</dbReference>
<dbReference type="InterPro" id="IPR029151">
    <property type="entry name" value="Sensor-like_sf"/>
</dbReference>
<evidence type="ECO:0000256" key="2">
    <source>
        <dbReference type="ARBA" id="ARBA00022475"/>
    </source>
</evidence>
<evidence type="ECO:0000313" key="13">
    <source>
        <dbReference type="EMBL" id="ROR31816.1"/>
    </source>
</evidence>
<keyword evidence="4 10" id="KW-0812">Transmembrane</keyword>
<evidence type="ECO:0000256" key="6">
    <source>
        <dbReference type="ARBA" id="ARBA00023136"/>
    </source>
</evidence>
<dbReference type="Gene3D" id="6.10.340.10">
    <property type="match status" value="1"/>
</dbReference>
<dbReference type="Pfam" id="PF02743">
    <property type="entry name" value="dCache_1"/>
    <property type="match status" value="1"/>
</dbReference>
<sequence>MKINLSKKIGAFVGLIVLCVSLSIGLVSLIYSSNAILQTQKDDMLKISDEGAHRVQAIVDMHLKVLGEIAQRDTITTMFWGMQKSSLTPDVERLGYLDMAIVTPDGAANYVVSGETSQLGDREYIQKALNGESNVSDVLISKVTNSPVIMYAVPIEQHGKVVGALIARRDGTALNDITDELGIGERGYAFIVGADSTFYSHPNRDLVLGQVNVFTQIEENGPLKDFGIALKNLGTEKAGILNYNYDGANRLTAMSPIPGTNWTLGIGNYESDILAPMNNLRTLIFGFTIVILILGIAAGIIVGMFIAKPIKRLSIIINKMAEYDLSYTTTKSDQKILKRGDEIGAISVAVSSMIENIKNLVQTVAHNAEQVAASSEELTSTTQQSALASNEIARTIEEISKGATDQAQETEQGANNVNALSKLINKVQDYIDSLAGSISEVAELKDLGLEAIEDLGQKNKDSSEAAVNIREVIIETDKSADKIKTASNMIKSIAEQTNLLALNAAIEAARAGEAGKGFAVVADEIRELAEQSNRFTNEIDSVINELSDKTESSVKAIESVGSIMESQTLSVNNTTEKFNGISEAIGMIQTIIGKLNNASSVMEQKKEDIVATIENLSAISEENAAGTEEASASVEEQTASMEEIANASESLARLAEELQLEISKFTY</sequence>
<dbReference type="CDD" id="cd06225">
    <property type="entry name" value="HAMP"/>
    <property type="match status" value="1"/>
</dbReference>
<dbReference type="GO" id="GO:0007165">
    <property type="term" value="P:signal transduction"/>
    <property type="evidence" value="ECO:0007669"/>
    <property type="project" value="UniProtKB-KW"/>
</dbReference>
<evidence type="ECO:0000256" key="4">
    <source>
        <dbReference type="ARBA" id="ARBA00022692"/>
    </source>
</evidence>
<dbReference type="SMART" id="SM00304">
    <property type="entry name" value="HAMP"/>
    <property type="match status" value="1"/>
</dbReference>
<evidence type="ECO:0000259" key="11">
    <source>
        <dbReference type="PROSITE" id="PS50111"/>
    </source>
</evidence>
<evidence type="ECO:0000256" key="8">
    <source>
        <dbReference type="ARBA" id="ARBA00029447"/>
    </source>
</evidence>
<dbReference type="InterPro" id="IPR003660">
    <property type="entry name" value="HAMP_dom"/>
</dbReference>
<dbReference type="InterPro" id="IPR033479">
    <property type="entry name" value="dCache_1"/>
</dbReference>
<dbReference type="SUPFAM" id="SSF58104">
    <property type="entry name" value="Methyl-accepting chemotaxis protein (MCP) signaling domain"/>
    <property type="match status" value="1"/>
</dbReference>
<dbReference type="GO" id="GO:0006935">
    <property type="term" value="P:chemotaxis"/>
    <property type="evidence" value="ECO:0007669"/>
    <property type="project" value="UniProtKB-KW"/>
</dbReference>
<dbReference type="RefSeq" id="WP_123607903.1">
    <property type="nucleotide sequence ID" value="NZ_RJVG01000001.1"/>
</dbReference>
<dbReference type="EMBL" id="RJVG01000001">
    <property type="protein sequence ID" value="ROR31816.1"/>
    <property type="molecule type" value="Genomic_DNA"/>
</dbReference>
<feature type="domain" description="HAMP" evidence="12">
    <location>
        <begin position="304"/>
        <end position="362"/>
    </location>
</feature>
<evidence type="ECO:0000256" key="5">
    <source>
        <dbReference type="ARBA" id="ARBA00022989"/>
    </source>
</evidence>
<comment type="similarity">
    <text evidence="8">Belongs to the methyl-accepting chemotaxis (MCP) protein family.</text>
</comment>
<keyword evidence="3" id="KW-0145">Chemotaxis</keyword>
<dbReference type="GO" id="GO:0005886">
    <property type="term" value="C:plasma membrane"/>
    <property type="evidence" value="ECO:0007669"/>
    <property type="project" value="UniProtKB-SubCell"/>
</dbReference>
<reference evidence="13 14" key="1">
    <citation type="submission" date="2018-11" db="EMBL/GenBank/DDBJ databases">
        <title>Genomic Encyclopedia of Type Strains, Phase IV (KMG-IV): sequencing the most valuable type-strain genomes for metagenomic binning, comparative biology and taxonomic classification.</title>
        <authorList>
            <person name="Goeker M."/>
        </authorList>
    </citation>
    <scope>NUCLEOTIDE SEQUENCE [LARGE SCALE GENOMIC DNA]</scope>
    <source>
        <strain evidence="13 14">DSM 26537</strain>
    </source>
</reference>
<evidence type="ECO:0000313" key="14">
    <source>
        <dbReference type="Proteomes" id="UP000273083"/>
    </source>
</evidence>
<protein>
    <submittedName>
        <fullName evidence="13">Methyl-accepting chemotaxis sensory transducer with Cache sensor</fullName>
    </submittedName>
</protein>
<keyword evidence="5 10" id="KW-1133">Transmembrane helix</keyword>
<dbReference type="PANTHER" id="PTHR32089">
    <property type="entry name" value="METHYL-ACCEPTING CHEMOTAXIS PROTEIN MCPB"/>
    <property type="match status" value="1"/>
</dbReference>
<feature type="transmembrane region" description="Helical" evidence="10">
    <location>
        <begin position="283"/>
        <end position="307"/>
    </location>
</feature>
<keyword evidence="2" id="KW-1003">Cell membrane</keyword>
<organism evidence="13 14">
    <name type="scientific">Mobilisporobacter senegalensis</name>
    <dbReference type="NCBI Taxonomy" id="1329262"/>
    <lineage>
        <taxon>Bacteria</taxon>
        <taxon>Bacillati</taxon>
        <taxon>Bacillota</taxon>
        <taxon>Clostridia</taxon>
        <taxon>Lachnospirales</taxon>
        <taxon>Lachnospiraceae</taxon>
        <taxon>Mobilisporobacter</taxon>
    </lineage>
</organism>
<dbReference type="OrthoDB" id="9814363at2"/>
<evidence type="ECO:0000256" key="10">
    <source>
        <dbReference type="SAM" id="Phobius"/>
    </source>
</evidence>
<feature type="transmembrane region" description="Helical" evidence="10">
    <location>
        <begin position="12"/>
        <end position="31"/>
    </location>
</feature>
<keyword evidence="6 10" id="KW-0472">Membrane</keyword>
<dbReference type="Proteomes" id="UP000273083">
    <property type="component" value="Unassembled WGS sequence"/>
</dbReference>
<evidence type="ECO:0000256" key="1">
    <source>
        <dbReference type="ARBA" id="ARBA00004651"/>
    </source>
</evidence>
<accession>A0A3N1XYY3</accession>
<dbReference type="Pfam" id="PF00015">
    <property type="entry name" value="MCPsignal"/>
    <property type="match status" value="1"/>
</dbReference>
<dbReference type="InterPro" id="IPR004089">
    <property type="entry name" value="MCPsignal_dom"/>
</dbReference>
<evidence type="ECO:0000256" key="7">
    <source>
        <dbReference type="ARBA" id="ARBA00023224"/>
    </source>
</evidence>
<dbReference type="AlphaFoldDB" id="A0A3N1XYY3"/>
<dbReference type="PROSITE" id="PS50111">
    <property type="entry name" value="CHEMOTAXIS_TRANSDUC_2"/>
    <property type="match status" value="1"/>
</dbReference>
<keyword evidence="7 9" id="KW-0807">Transducer</keyword>
<gene>
    <name evidence="13" type="ORF">EDD66_101435</name>
</gene>
<comment type="subcellular location">
    <subcellularLocation>
        <location evidence="1">Cell membrane</location>
        <topology evidence="1">Multi-pass membrane protein</topology>
    </subcellularLocation>
</comment>
<evidence type="ECO:0000259" key="12">
    <source>
        <dbReference type="PROSITE" id="PS50885"/>
    </source>
</evidence>
<keyword evidence="14" id="KW-1185">Reference proteome</keyword>